<dbReference type="InterPro" id="IPR020449">
    <property type="entry name" value="Tscrpt_reg_AraC-type_HTH"/>
</dbReference>
<evidence type="ECO:0000313" key="5">
    <source>
        <dbReference type="EMBL" id="MBS7232600.1"/>
    </source>
</evidence>
<evidence type="ECO:0000256" key="3">
    <source>
        <dbReference type="ARBA" id="ARBA00023163"/>
    </source>
</evidence>
<evidence type="ECO:0000256" key="1">
    <source>
        <dbReference type="ARBA" id="ARBA00023015"/>
    </source>
</evidence>
<dbReference type="Pfam" id="PF12833">
    <property type="entry name" value="HTH_18"/>
    <property type="match status" value="1"/>
</dbReference>
<sequence>MTYKTNLKELLTIAEINAKNNSAIFDIDASELAMIWNRGNSMQIKINKVCYEISKNAVFFLNSFHRVEGVELKAARLLKFSKSFLCSTGQEQPDELRSLCSFTAGELQLIKIHETQLDHLESAWSFFCNEINSEDAMQRDMLALLLKRILRFCCKSDNFEKQKKYSSDIISAFNFLVEDHFSEHHDVAFYASKLNKTPKTLSILFSLVMGCPPKDFIHDRIMADARNQIQHTEKSIKEIAYDLGYEDIQTFSRFFKNKQGISPLHYREKIKLPAVPLQQQQYSA</sequence>
<gene>
    <name evidence="5" type="ORF">KHA90_16400</name>
</gene>
<dbReference type="InterPro" id="IPR009057">
    <property type="entry name" value="Homeodomain-like_sf"/>
</dbReference>
<dbReference type="Proteomes" id="UP000722625">
    <property type="component" value="Unassembled WGS sequence"/>
</dbReference>
<keyword evidence="1" id="KW-0805">Transcription regulation</keyword>
<dbReference type="InterPro" id="IPR018060">
    <property type="entry name" value="HTH_AraC"/>
</dbReference>
<dbReference type="PANTHER" id="PTHR43280:SF32">
    <property type="entry name" value="TRANSCRIPTIONAL REGULATORY PROTEIN"/>
    <property type="match status" value="1"/>
</dbReference>
<dbReference type="SMART" id="SM00342">
    <property type="entry name" value="HTH_ARAC"/>
    <property type="match status" value="1"/>
</dbReference>
<reference evidence="5 6" key="1">
    <citation type="journal article" date="2018" name="Int. J. Syst. Evol. Microbiol.">
        <title>Flavobacterium chryseum sp. nov. and Flavobacterium psychroterrae sp. nov., novel environmental bacteria isolated from Antarctica.</title>
        <authorList>
            <person name="Kralova S."/>
            <person name="Svec P."/>
            <person name="Busse H.J."/>
            <person name="Stankova E."/>
            <person name="Vaczi P."/>
            <person name="Sedlacek I."/>
        </authorList>
    </citation>
    <scope>NUCLEOTIDE SEQUENCE [LARGE SCALE GENOMIC DNA]</scope>
    <source>
        <strain evidence="5 6">CCM 8827</strain>
    </source>
</reference>
<keyword evidence="6" id="KW-1185">Reference proteome</keyword>
<dbReference type="SUPFAM" id="SSF46689">
    <property type="entry name" value="Homeodomain-like"/>
    <property type="match status" value="1"/>
</dbReference>
<proteinExistence type="predicted"/>
<accession>A0ABS5PFH0</accession>
<dbReference type="Gene3D" id="1.10.10.60">
    <property type="entry name" value="Homeodomain-like"/>
    <property type="match status" value="1"/>
</dbReference>
<evidence type="ECO:0000313" key="6">
    <source>
        <dbReference type="Proteomes" id="UP000722625"/>
    </source>
</evidence>
<dbReference type="PANTHER" id="PTHR43280">
    <property type="entry name" value="ARAC-FAMILY TRANSCRIPTIONAL REGULATOR"/>
    <property type="match status" value="1"/>
</dbReference>
<dbReference type="RefSeq" id="WP_213302963.1">
    <property type="nucleotide sequence ID" value="NZ_JAGYVZ010000016.1"/>
</dbReference>
<feature type="domain" description="HTH araC/xylS-type" evidence="4">
    <location>
        <begin position="171"/>
        <end position="269"/>
    </location>
</feature>
<dbReference type="EMBL" id="JAGYVZ010000016">
    <property type="protein sequence ID" value="MBS7232600.1"/>
    <property type="molecule type" value="Genomic_DNA"/>
</dbReference>
<keyword evidence="2" id="KW-0238">DNA-binding</keyword>
<organism evidence="5 6">
    <name type="scientific">Flavobacterium psychroterrae</name>
    <dbReference type="NCBI Taxonomy" id="2133767"/>
    <lineage>
        <taxon>Bacteria</taxon>
        <taxon>Pseudomonadati</taxon>
        <taxon>Bacteroidota</taxon>
        <taxon>Flavobacteriia</taxon>
        <taxon>Flavobacteriales</taxon>
        <taxon>Flavobacteriaceae</taxon>
        <taxon>Flavobacterium</taxon>
    </lineage>
</organism>
<dbReference type="PROSITE" id="PS01124">
    <property type="entry name" value="HTH_ARAC_FAMILY_2"/>
    <property type="match status" value="1"/>
</dbReference>
<comment type="caution">
    <text evidence="5">The sequence shown here is derived from an EMBL/GenBank/DDBJ whole genome shotgun (WGS) entry which is preliminary data.</text>
</comment>
<name>A0ABS5PFH0_9FLAO</name>
<evidence type="ECO:0000256" key="2">
    <source>
        <dbReference type="ARBA" id="ARBA00023125"/>
    </source>
</evidence>
<evidence type="ECO:0000259" key="4">
    <source>
        <dbReference type="PROSITE" id="PS01124"/>
    </source>
</evidence>
<dbReference type="PRINTS" id="PR00032">
    <property type="entry name" value="HTHARAC"/>
</dbReference>
<protein>
    <submittedName>
        <fullName evidence="5">Helix-turn-helix transcriptional regulator</fullName>
    </submittedName>
</protein>
<keyword evidence="3" id="KW-0804">Transcription</keyword>